<name>A0ACB9HPT3_9ASTR</name>
<evidence type="ECO:0000313" key="1">
    <source>
        <dbReference type="EMBL" id="KAI3797120.1"/>
    </source>
</evidence>
<accession>A0ACB9HPT3</accession>
<dbReference type="Proteomes" id="UP001056120">
    <property type="component" value="Linkage Group LG11"/>
</dbReference>
<dbReference type="EMBL" id="CM042028">
    <property type="protein sequence ID" value="KAI3797120.1"/>
    <property type="molecule type" value="Genomic_DNA"/>
</dbReference>
<proteinExistence type="predicted"/>
<keyword evidence="2" id="KW-1185">Reference proteome</keyword>
<gene>
    <name evidence="1" type="ORF">L1987_32370</name>
</gene>
<sequence length="333" mass="35804">MILGLHSPATTGFPQAIRVQEQPRSTLGPVVGVTGVQSEGMEQSPVGSKEHLRPDGVHAHASVMSMHEDVIFSSGPVAMHVGDVIHDPSPMQNHVQATVVLGNLDDNVIGAVQDGMDQPMENELGLGVQMLNATKPTANRPTPSRFSGDSMHQFVVDEDAHKPPPPPPVVETVVVEPAKVAPPIATKKGKGIVEDGFIEVVKKKKKSNGPKPRVLIPSLSVSKPSTSKPSGRTRPSVVVGPSTKAQNAHVHVSNPFSALDDTTHTDDHFPELNATLKKFAKRYVDTNTIPQPDVLATWSTDLKDYYYSLTKEDVEEVESETDGTARLMSKDVP</sequence>
<organism evidence="1 2">
    <name type="scientific">Smallanthus sonchifolius</name>
    <dbReference type="NCBI Taxonomy" id="185202"/>
    <lineage>
        <taxon>Eukaryota</taxon>
        <taxon>Viridiplantae</taxon>
        <taxon>Streptophyta</taxon>
        <taxon>Embryophyta</taxon>
        <taxon>Tracheophyta</taxon>
        <taxon>Spermatophyta</taxon>
        <taxon>Magnoliopsida</taxon>
        <taxon>eudicotyledons</taxon>
        <taxon>Gunneridae</taxon>
        <taxon>Pentapetalae</taxon>
        <taxon>asterids</taxon>
        <taxon>campanulids</taxon>
        <taxon>Asterales</taxon>
        <taxon>Asteraceae</taxon>
        <taxon>Asteroideae</taxon>
        <taxon>Heliantheae alliance</taxon>
        <taxon>Millerieae</taxon>
        <taxon>Smallanthus</taxon>
    </lineage>
</organism>
<reference evidence="2" key="1">
    <citation type="journal article" date="2022" name="Mol. Ecol. Resour.">
        <title>The genomes of chicory, endive, great burdock and yacon provide insights into Asteraceae palaeo-polyploidization history and plant inulin production.</title>
        <authorList>
            <person name="Fan W."/>
            <person name="Wang S."/>
            <person name="Wang H."/>
            <person name="Wang A."/>
            <person name="Jiang F."/>
            <person name="Liu H."/>
            <person name="Zhao H."/>
            <person name="Xu D."/>
            <person name="Zhang Y."/>
        </authorList>
    </citation>
    <scope>NUCLEOTIDE SEQUENCE [LARGE SCALE GENOMIC DNA]</scope>
    <source>
        <strain evidence="2">cv. Yunnan</strain>
    </source>
</reference>
<reference evidence="1 2" key="2">
    <citation type="journal article" date="2022" name="Mol. Ecol. Resour.">
        <title>The genomes of chicory, endive, great burdock and yacon provide insights into Asteraceae paleo-polyploidization history and plant inulin production.</title>
        <authorList>
            <person name="Fan W."/>
            <person name="Wang S."/>
            <person name="Wang H."/>
            <person name="Wang A."/>
            <person name="Jiang F."/>
            <person name="Liu H."/>
            <person name="Zhao H."/>
            <person name="Xu D."/>
            <person name="Zhang Y."/>
        </authorList>
    </citation>
    <scope>NUCLEOTIDE SEQUENCE [LARGE SCALE GENOMIC DNA]</scope>
    <source>
        <strain evidence="2">cv. Yunnan</strain>
        <tissue evidence="1">Leaves</tissue>
    </source>
</reference>
<protein>
    <submittedName>
        <fullName evidence="1">Uncharacterized protein</fullName>
    </submittedName>
</protein>
<evidence type="ECO:0000313" key="2">
    <source>
        <dbReference type="Proteomes" id="UP001056120"/>
    </source>
</evidence>
<comment type="caution">
    <text evidence="1">The sequence shown here is derived from an EMBL/GenBank/DDBJ whole genome shotgun (WGS) entry which is preliminary data.</text>
</comment>